<dbReference type="InterPro" id="IPR000253">
    <property type="entry name" value="FHA_dom"/>
</dbReference>
<dbReference type="InterPro" id="IPR054339">
    <property type="entry name" value="GMT_wHTH"/>
</dbReference>
<dbReference type="EMBL" id="JACIDG010000003">
    <property type="protein sequence ID" value="MBB3914133.1"/>
    <property type="molecule type" value="Genomic_DNA"/>
</dbReference>
<dbReference type="EMBL" id="RJJU01000002">
    <property type="protein sequence ID" value="RUM16075.1"/>
    <property type="molecule type" value="Genomic_DNA"/>
</dbReference>
<reference evidence="3 4" key="1">
    <citation type="submission" date="2018-11" db="EMBL/GenBank/DDBJ databases">
        <authorList>
            <person name="Huo Y."/>
        </authorList>
    </citation>
    <scope>NUCLEOTIDE SEQUENCE [LARGE SCALE GENOMIC DNA]</scope>
    <source>
        <strain evidence="3 4">CCBAU 33202</strain>
    </source>
</reference>
<name>A0A7W6FHH9_9HYPH</name>
<proteinExistence type="predicted"/>
<feature type="domain" description="FHA" evidence="1">
    <location>
        <begin position="305"/>
        <end position="365"/>
    </location>
</feature>
<organism evidence="2 5">
    <name type="scientific">Rhizobium fabae</name>
    <dbReference type="NCBI Taxonomy" id="573179"/>
    <lineage>
        <taxon>Bacteria</taxon>
        <taxon>Pseudomonadati</taxon>
        <taxon>Pseudomonadota</taxon>
        <taxon>Alphaproteobacteria</taxon>
        <taxon>Hyphomicrobiales</taxon>
        <taxon>Rhizobiaceae</taxon>
        <taxon>Rhizobium/Agrobacterium group</taxon>
        <taxon>Rhizobium</taxon>
    </lineage>
</organism>
<dbReference type="Proteomes" id="UP000545490">
    <property type="component" value="Unassembled WGS sequence"/>
</dbReference>
<evidence type="ECO:0000313" key="3">
    <source>
        <dbReference type="EMBL" id="RUM16075.1"/>
    </source>
</evidence>
<protein>
    <submittedName>
        <fullName evidence="2 3">Three-Cys-motif partner protein</fullName>
    </submittedName>
</protein>
<gene>
    <name evidence="3" type="primary">tcmP</name>
    <name evidence="3" type="ORF">EFB14_01715</name>
    <name evidence="2" type="ORF">GGQ65_001403</name>
</gene>
<evidence type="ECO:0000313" key="5">
    <source>
        <dbReference type="Proteomes" id="UP000545490"/>
    </source>
</evidence>
<evidence type="ECO:0000259" key="1">
    <source>
        <dbReference type="PROSITE" id="PS50006"/>
    </source>
</evidence>
<sequence>MTAKFFEERGDQSVVKAEIVQKYFAAWANIVLPATREFGGGKIAYIDLYAGPGRYKDGAASTPLLVLQKAIESPKISEVLLALFNDMDQNNTQTLQAEINGLPGIEKLKHPPIVNCNPVDKDAEEYFAKTRLMPSFTFLDPFGYKGLSLKLVNGVIKDWGCDCVFFFNYNRINLGISNPMVEDHMAALFGSARAAELKARVERTKPDLREQMILEELANALKEMGGTHVLPFRFRNDKGRLTHHLVFVSKSFVGYRVMKEIMASASSKSEQGVASFAYSPADISMPLLFELARPLDDLEGMLRQEYAGKTKSMLDIYEQHSIGRPYLSRNYKEVLKNMEDAGAVTVRDPAGKARKSGTFADRLLVTFPKADK</sequence>
<dbReference type="RefSeq" id="WP_126822166.1">
    <property type="nucleotide sequence ID" value="NZ_JACIDG010000003.1"/>
</dbReference>
<dbReference type="Proteomes" id="UP000272004">
    <property type="component" value="Unassembled WGS sequence"/>
</dbReference>
<accession>A0A7W6FHH9</accession>
<comment type="caution">
    <text evidence="2">The sequence shown here is derived from an EMBL/GenBank/DDBJ whole genome shotgun (WGS) entry which is preliminary data.</text>
</comment>
<dbReference type="NCBIfam" id="TIGR04474">
    <property type="entry name" value="tcm_partner"/>
    <property type="match status" value="1"/>
</dbReference>
<evidence type="ECO:0000313" key="2">
    <source>
        <dbReference type="EMBL" id="MBB3914133.1"/>
    </source>
</evidence>
<dbReference type="AlphaFoldDB" id="A0A7W6FHH9"/>
<keyword evidence="4" id="KW-1185">Reference proteome</keyword>
<dbReference type="InterPro" id="IPR031009">
    <property type="entry name" value="Tcm_partner"/>
</dbReference>
<reference evidence="2 5" key="2">
    <citation type="submission" date="2020-08" db="EMBL/GenBank/DDBJ databases">
        <title>Genomic Encyclopedia of Type Strains, Phase IV (KMG-IV): sequencing the most valuable type-strain genomes for metagenomic binning, comparative biology and taxonomic classification.</title>
        <authorList>
            <person name="Goeker M."/>
        </authorList>
    </citation>
    <scope>NUCLEOTIDE SEQUENCE [LARGE SCALE GENOMIC DNA]</scope>
    <source>
        <strain evidence="2 5">DSM 19331</strain>
    </source>
</reference>
<dbReference type="Pfam" id="PF22560">
    <property type="entry name" value="GMT-wHTH"/>
    <property type="match status" value="1"/>
</dbReference>
<evidence type="ECO:0000313" key="4">
    <source>
        <dbReference type="Proteomes" id="UP000272004"/>
    </source>
</evidence>
<dbReference type="PROSITE" id="PS50006">
    <property type="entry name" value="FHA_DOMAIN"/>
    <property type="match status" value="1"/>
</dbReference>